<dbReference type="EMBL" id="CP001622">
    <property type="protein sequence ID" value="ACS58433.1"/>
    <property type="molecule type" value="Genomic_DNA"/>
</dbReference>
<dbReference type="AlphaFoldDB" id="C6B025"/>
<evidence type="ECO:0000259" key="1">
    <source>
        <dbReference type="Pfam" id="PF13462"/>
    </source>
</evidence>
<dbReference type="InterPro" id="IPR012336">
    <property type="entry name" value="Thioredoxin-like_fold"/>
</dbReference>
<organism evidence="2 3">
    <name type="scientific">Rhizobium leguminosarum bv. trifolii (strain WSM1325)</name>
    <dbReference type="NCBI Taxonomy" id="395491"/>
    <lineage>
        <taxon>Bacteria</taxon>
        <taxon>Pseudomonadati</taxon>
        <taxon>Pseudomonadota</taxon>
        <taxon>Alphaproteobacteria</taxon>
        <taxon>Hyphomicrobiales</taxon>
        <taxon>Rhizobiaceae</taxon>
        <taxon>Rhizobium/Agrobacterium group</taxon>
        <taxon>Rhizobium</taxon>
    </lineage>
</organism>
<dbReference type="Proteomes" id="UP000002256">
    <property type="component" value="Chromosome"/>
</dbReference>
<protein>
    <recommendedName>
        <fullName evidence="1">Thioredoxin-like fold domain-containing protein</fullName>
    </recommendedName>
</protein>
<evidence type="ECO:0000313" key="2">
    <source>
        <dbReference type="EMBL" id="ACS58433.1"/>
    </source>
</evidence>
<proteinExistence type="predicted"/>
<accession>C6B025</accession>
<dbReference type="PANTHER" id="PTHR33875">
    <property type="entry name" value="OS09G0542200 PROTEIN"/>
    <property type="match status" value="1"/>
</dbReference>
<gene>
    <name evidence="2" type="ordered locus">Rleg_4192</name>
</gene>
<dbReference type="SUPFAM" id="SSF52833">
    <property type="entry name" value="Thioredoxin-like"/>
    <property type="match status" value="1"/>
</dbReference>
<dbReference type="HOGENOM" id="CLU_085801_0_0_5"/>
<dbReference type="KEGG" id="rlg:Rleg_4192"/>
<dbReference type="Gene3D" id="3.40.30.10">
    <property type="entry name" value="Glutaredoxin"/>
    <property type="match status" value="1"/>
</dbReference>
<evidence type="ECO:0000313" key="3">
    <source>
        <dbReference type="Proteomes" id="UP000002256"/>
    </source>
</evidence>
<reference evidence="2 3" key="1">
    <citation type="journal article" date="2010" name="Stand. Genomic Sci.">
        <title>Complete genome sequence of Rhizobium leguminosarum bv. trifolii strain WSM1325, an effective microsymbiont of annual Mediterranean clovers.</title>
        <authorList>
            <person name="Reeve W."/>
            <person name="O'Hara G."/>
            <person name="Chain P."/>
            <person name="Ardley J."/>
            <person name="Brau L."/>
            <person name="Nandesena K."/>
            <person name="Tiwari R."/>
            <person name="Copeland A."/>
            <person name="Nolan M."/>
            <person name="Han C."/>
            <person name="Brettin T."/>
            <person name="Land M."/>
            <person name="Ovchinikova G."/>
            <person name="Ivanova N."/>
            <person name="Mavromatis K."/>
            <person name="Markowitz V."/>
            <person name="Kyrpides N."/>
            <person name="Melino V."/>
            <person name="Denton M."/>
            <person name="Yates R."/>
            <person name="Howieson J."/>
        </authorList>
    </citation>
    <scope>NUCLEOTIDE SEQUENCE [LARGE SCALE GENOMIC DNA]</scope>
    <source>
        <strain evidence="2 3">WSM1325</strain>
    </source>
</reference>
<dbReference type="PANTHER" id="PTHR33875:SF2">
    <property type="entry name" value="ACR183CP"/>
    <property type="match status" value="1"/>
</dbReference>
<name>C6B025_RHILS</name>
<dbReference type="Pfam" id="PF13462">
    <property type="entry name" value="Thioredoxin_4"/>
    <property type="match status" value="1"/>
</dbReference>
<sequence>MTTTAWHADPLTWGTGPRIFEAFLEPTCPYSVKTFNKLDDLLSQAGEDKITVKIRLQSQPWHMYSGVLVRCIIAASTLEGGKQTAKKVISAIAAHREEFEFERHAGGPNMDATPNQIIERLEGYSGVKLKEAFATPDLDREIKWHCKYARQNGIHVSPTFMIDGLVQADMSSGDEVVVWVKKALGN</sequence>
<dbReference type="InterPro" id="IPR036249">
    <property type="entry name" value="Thioredoxin-like_sf"/>
</dbReference>
<dbReference type="OrthoDB" id="6399456at2"/>
<feature type="domain" description="Thioredoxin-like fold" evidence="1">
    <location>
        <begin position="18"/>
        <end position="181"/>
    </location>
</feature>